<dbReference type="PANTHER" id="PTHR10736:SF33">
    <property type="entry name" value="BESTROPHIN HOMOLOG"/>
    <property type="match status" value="1"/>
</dbReference>
<reference evidence="8" key="1">
    <citation type="journal article" date="2013" name="Genetics">
        <title>The draft genome and transcriptome of Panagrellus redivivus are shaped by the harsh demands of a free-living lifestyle.</title>
        <authorList>
            <person name="Srinivasan J."/>
            <person name="Dillman A.R."/>
            <person name="Macchietto M.G."/>
            <person name="Heikkinen L."/>
            <person name="Lakso M."/>
            <person name="Fracchia K.M."/>
            <person name="Antoshechkin I."/>
            <person name="Mortazavi A."/>
            <person name="Wong G."/>
            <person name="Sternberg P.W."/>
        </authorList>
    </citation>
    <scope>NUCLEOTIDE SEQUENCE [LARGE SCALE GENOMIC DNA]</scope>
    <source>
        <strain evidence="8">MT8872</strain>
    </source>
</reference>
<reference evidence="9" key="2">
    <citation type="submission" date="2020-10" db="UniProtKB">
        <authorList>
            <consortium name="WormBaseParasite"/>
        </authorList>
    </citation>
    <scope>IDENTIFICATION</scope>
</reference>
<accession>A0A7E4WC07</accession>
<proteinExistence type="inferred from homology"/>
<feature type="region of interest" description="Disordered" evidence="7">
    <location>
        <begin position="395"/>
        <end position="418"/>
    </location>
</feature>
<evidence type="ECO:0000313" key="9">
    <source>
        <dbReference type="WBParaSite" id="Pan_g9418.t1"/>
    </source>
</evidence>
<dbReference type="AlphaFoldDB" id="A0A7E4WC07"/>
<dbReference type="Proteomes" id="UP000492821">
    <property type="component" value="Unassembled WGS sequence"/>
</dbReference>
<keyword evidence="2 6" id="KW-0812">Transmembrane</keyword>
<organism evidence="8 9">
    <name type="scientific">Panagrellus redivivus</name>
    <name type="common">Microworm</name>
    <dbReference type="NCBI Taxonomy" id="6233"/>
    <lineage>
        <taxon>Eukaryota</taxon>
        <taxon>Metazoa</taxon>
        <taxon>Ecdysozoa</taxon>
        <taxon>Nematoda</taxon>
        <taxon>Chromadorea</taxon>
        <taxon>Rhabditida</taxon>
        <taxon>Tylenchina</taxon>
        <taxon>Panagrolaimomorpha</taxon>
        <taxon>Panagrolaimoidea</taxon>
        <taxon>Panagrolaimidae</taxon>
        <taxon>Panagrellus</taxon>
    </lineage>
</organism>
<keyword evidence="6" id="KW-0407">Ion channel</keyword>
<dbReference type="GO" id="GO:0034707">
    <property type="term" value="C:chloride channel complex"/>
    <property type="evidence" value="ECO:0007669"/>
    <property type="project" value="UniProtKB-KW"/>
</dbReference>
<evidence type="ECO:0000256" key="4">
    <source>
        <dbReference type="ARBA" id="ARBA00023136"/>
    </source>
</evidence>
<feature type="transmembrane region" description="Helical" evidence="6">
    <location>
        <begin position="36"/>
        <end position="54"/>
    </location>
</feature>
<keyword evidence="6" id="KW-0869">Chloride channel</keyword>
<feature type="transmembrane region" description="Helical" evidence="6">
    <location>
        <begin position="75"/>
        <end position="94"/>
    </location>
</feature>
<dbReference type="GO" id="GO:0005254">
    <property type="term" value="F:chloride channel activity"/>
    <property type="evidence" value="ECO:0007669"/>
    <property type="project" value="UniProtKB-KW"/>
</dbReference>
<sequence length="641" mass="73837">MTVTYSLDVASSTVFGLHRLLFRWKGSLWKSIWPELFLWCLLYGILSCIYRFVLTKPHQLVFEDLCTFFYSYQEYIPLTFMLGFYVNIVYGRWWDIFNNLGWVDSPALLIGQYVRGEDIVARNIRRNIIRYMILTQAMVFRDTNTSVKKRFPTMDHLVTAGLMTENELKEYDSIISPQLKYWVPMNWTFGLLRKSRELGLIESDIIYVDMLEKMRQYRIQILNLTLFDWVPVPLVYTQVVNLAVRSYFFVALFGRQYVINTERTLPNASVIDLYIPIMTILQFLFYMGWMKVAEVLLNPLGDDDDDFECNWVIDRNLQVGLSIVDDGYNRIPPLEKDIFWNDVMPEPLYTEEAASRPHNPMIGSCNDLTHDEAMILQPRRRRFMSVHTVDTLKDGDRPIGNEIPVKHHESPVRRASSVDANGKFVDSIKRKLSKAGSNRRIADFSDSYINAYQEWYDRNGVSPVPEHTGLAKLGNFSRNSSVNSSFLDGFQTPFAQSMPAHHFRPEPLNLNNLNERYDEYPSIEKNPSPVPPGMTTWTVNEMLPVIQEEDNDRKHTVASSRSLSSSASDVSKVKPPISIPQIIEESATGSPSSSTSDISTDFVKEADQTPVFDHRIDSNAVSEIQAAAEHIQNEEEKEKDA</sequence>
<dbReference type="PANTHER" id="PTHR10736">
    <property type="entry name" value="BESTROPHIN"/>
    <property type="match status" value="1"/>
</dbReference>
<evidence type="ECO:0000256" key="2">
    <source>
        <dbReference type="ARBA" id="ARBA00022692"/>
    </source>
</evidence>
<dbReference type="InterPro" id="IPR021134">
    <property type="entry name" value="Bestrophin-like"/>
</dbReference>
<feature type="compositionally biased region" description="Basic and acidic residues" evidence="7">
    <location>
        <begin position="395"/>
        <end position="412"/>
    </location>
</feature>
<comment type="function">
    <text evidence="6">Forms chloride channels.</text>
</comment>
<keyword evidence="6" id="KW-1003">Cell membrane</keyword>
<feature type="compositionally biased region" description="Low complexity" evidence="7">
    <location>
        <begin position="559"/>
        <end position="600"/>
    </location>
</feature>
<evidence type="ECO:0000256" key="7">
    <source>
        <dbReference type="SAM" id="MobiDB-lite"/>
    </source>
</evidence>
<comment type="subcellular location">
    <subcellularLocation>
        <location evidence="6">Cell membrane</location>
        <topology evidence="6">Multi-pass membrane protein</topology>
    </subcellularLocation>
    <subcellularLocation>
        <location evidence="1">Membrane</location>
    </subcellularLocation>
</comment>
<evidence type="ECO:0000256" key="1">
    <source>
        <dbReference type="ARBA" id="ARBA00004370"/>
    </source>
</evidence>
<protein>
    <recommendedName>
        <fullName evidence="6">Bestrophin homolog</fullName>
    </recommendedName>
</protein>
<keyword evidence="3 6" id="KW-1133">Transmembrane helix</keyword>
<evidence type="ECO:0000256" key="3">
    <source>
        <dbReference type="ARBA" id="ARBA00022989"/>
    </source>
</evidence>
<keyword evidence="6" id="KW-0868">Chloride</keyword>
<dbReference type="GO" id="GO:0005886">
    <property type="term" value="C:plasma membrane"/>
    <property type="evidence" value="ECO:0007669"/>
    <property type="project" value="UniProtKB-SubCell"/>
</dbReference>
<feature type="transmembrane region" description="Helical" evidence="6">
    <location>
        <begin position="234"/>
        <end position="253"/>
    </location>
</feature>
<feature type="compositionally biased region" description="Basic and acidic residues" evidence="7">
    <location>
        <begin position="602"/>
        <end position="614"/>
    </location>
</feature>
<feature type="region of interest" description="Disordered" evidence="7">
    <location>
        <begin position="551"/>
        <end position="614"/>
    </location>
</feature>
<evidence type="ECO:0000256" key="6">
    <source>
        <dbReference type="RuleBase" id="RU363126"/>
    </source>
</evidence>
<keyword evidence="6" id="KW-0406">Ion transport</keyword>
<keyword evidence="8" id="KW-1185">Reference proteome</keyword>
<comment type="similarity">
    <text evidence="5 6">Belongs to the anion channel-forming bestrophin (TC 1.A.46) family. Calcium-sensitive chloride channel subfamily.</text>
</comment>
<feature type="transmembrane region" description="Helical" evidence="6">
    <location>
        <begin position="265"/>
        <end position="289"/>
    </location>
</feature>
<dbReference type="WBParaSite" id="Pan_g9418.t1">
    <property type="protein sequence ID" value="Pan_g9418.t1"/>
    <property type="gene ID" value="Pan_g9418"/>
</dbReference>
<dbReference type="InterPro" id="IPR000615">
    <property type="entry name" value="Bestrophin"/>
</dbReference>
<evidence type="ECO:0000313" key="8">
    <source>
        <dbReference type="Proteomes" id="UP000492821"/>
    </source>
</evidence>
<keyword evidence="6" id="KW-0813">Transport</keyword>
<dbReference type="Pfam" id="PF01062">
    <property type="entry name" value="Bestrophin"/>
    <property type="match status" value="1"/>
</dbReference>
<evidence type="ECO:0000256" key="5">
    <source>
        <dbReference type="ARBA" id="ARBA00034769"/>
    </source>
</evidence>
<keyword evidence="4 6" id="KW-0472">Membrane</keyword>
<name>A0A7E4WC07_PANRE</name>